<feature type="transmembrane region" description="Helical" evidence="1">
    <location>
        <begin position="60"/>
        <end position="77"/>
    </location>
</feature>
<organism evidence="2">
    <name type="scientific">Strombidium inclinatum</name>
    <dbReference type="NCBI Taxonomy" id="197538"/>
    <lineage>
        <taxon>Eukaryota</taxon>
        <taxon>Sar</taxon>
        <taxon>Alveolata</taxon>
        <taxon>Ciliophora</taxon>
        <taxon>Intramacronucleata</taxon>
        <taxon>Spirotrichea</taxon>
        <taxon>Oligotrichia</taxon>
        <taxon>Strombidiidae</taxon>
        <taxon>Strombidium</taxon>
    </lineage>
</organism>
<accession>A0A7S3MZD2</accession>
<keyword evidence="1" id="KW-0812">Transmembrane</keyword>
<protein>
    <submittedName>
        <fullName evidence="2">Uncharacterized protein</fullName>
    </submittedName>
</protein>
<reference evidence="2" key="1">
    <citation type="submission" date="2021-01" db="EMBL/GenBank/DDBJ databases">
        <authorList>
            <person name="Corre E."/>
            <person name="Pelletier E."/>
            <person name="Niang G."/>
            <person name="Scheremetjew M."/>
            <person name="Finn R."/>
            <person name="Kale V."/>
            <person name="Holt S."/>
            <person name="Cochrane G."/>
            <person name="Meng A."/>
            <person name="Brown T."/>
            <person name="Cohen L."/>
        </authorList>
    </citation>
    <scope>NUCLEOTIDE SEQUENCE</scope>
    <source>
        <strain evidence="2">S3</strain>
    </source>
</reference>
<dbReference type="AlphaFoldDB" id="A0A7S3MZD2"/>
<evidence type="ECO:0000256" key="1">
    <source>
        <dbReference type="SAM" id="Phobius"/>
    </source>
</evidence>
<dbReference type="EMBL" id="HBIH01016472">
    <property type="protein sequence ID" value="CAE0326132.1"/>
    <property type="molecule type" value="Transcribed_RNA"/>
</dbReference>
<gene>
    <name evidence="2" type="ORF">SINC0208_LOCUS6758</name>
</gene>
<proteinExistence type="predicted"/>
<evidence type="ECO:0000313" key="2">
    <source>
        <dbReference type="EMBL" id="CAE0326132.1"/>
    </source>
</evidence>
<feature type="transmembrane region" description="Helical" evidence="1">
    <location>
        <begin position="32"/>
        <end position="53"/>
    </location>
</feature>
<keyword evidence="1" id="KW-0472">Membrane</keyword>
<sequence>MHFPSQALLAEHVVALLSKERELPKVHGQQAAFAQGLSVAFWEVLPFGLLLVFSYQKQSQLGVIFLFLFLLLFLVFSDQLFEQLWAEFLLLRLGWISRFFLLQ</sequence>
<keyword evidence="1" id="KW-1133">Transmembrane helix</keyword>
<name>A0A7S3MZD2_9SPIT</name>